<keyword evidence="2" id="KW-1185">Reference proteome</keyword>
<dbReference type="Proteomes" id="UP001152523">
    <property type="component" value="Unassembled WGS sequence"/>
</dbReference>
<dbReference type="EMBL" id="CAMAPF010000161">
    <property type="protein sequence ID" value="CAH9109960.1"/>
    <property type="molecule type" value="Genomic_DNA"/>
</dbReference>
<sequence>MKQICTYISFLKSTLPTSISIEGFHMSHQLSMMLNFAFFKSKHIRCCVLLIGVIDMRNFRCAWLAKLFQHLHYEASIIRHTPEPPPHYGKKKMLNWISFFGGWSNR</sequence>
<name>A0AAV0DXL1_9ASTE</name>
<gene>
    <name evidence="1" type="ORF">CEPIT_LOCUS18972</name>
</gene>
<comment type="caution">
    <text evidence="1">The sequence shown here is derived from an EMBL/GenBank/DDBJ whole genome shotgun (WGS) entry which is preliminary data.</text>
</comment>
<dbReference type="AlphaFoldDB" id="A0AAV0DXL1"/>
<organism evidence="1 2">
    <name type="scientific">Cuscuta epithymum</name>
    <dbReference type="NCBI Taxonomy" id="186058"/>
    <lineage>
        <taxon>Eukaryota</taxon>
        <taxon>Viridiplantae</taxon>
        <taxon>Streptophyta</taxon>
        <taxon>Embryophyta</taxon>
        <taxon>Tracheophyta</taxon>
        <taxon>Spermatophyta</taxon>
        <taxon>Magnoliopsida</taxon>
        <taxon>eudicotyledons</taxon>
        <taxon>Gunneridae</taxon>
        <taxon>Pentapetalae</taxon>
        <taxon>asterids</taxon>
        <taxon>lamiids</taxon>
        <taxon>Solanales</taxon>
        <taxon>Convolvulaceae</taxon>
        <taxon>Cuscuteae</taxon>
        <taxon>Cuscuta</taxon>
        <taxon>Cuscuta subgen. Cuscuta</taxon>
    </lineage>
</organism>
<accession>A0AAV0DXL1</accession>
<proteinExistence type="predicted"/>
<protein>
    <submittedName>
        <fullName evidence="1">Uncharacterized protein</fullName>
    </submittedName>
</protein>
<evidence type="ECO:0000313" key="1">
    <source>
        <dbReference type="EMBL" id="CAH9109960.1"/>
    </source>
</evidence>
<reference evidence="1" key="1">
    <citation type="submission" date="2022-07" db="EMBL/GenBank/DDBJ databases">
        <authorList>
            <person name="Macas J."/>
            <person name="Novak P."/>
            <person name="Neumann P."/>
        </authorList>
    </citation>
    <scope>NUCLEOTIDE SEQUENCE</scope>
</reference>
<evidence type="ECO:0000313" key="2">
    <source>
        <dbReference type="Proteomes" id="UP001152523"/>
    </source>
</evidence>